<gene>
    <name evidence="2" type="ORF">AWRI4619_LOCUS5163</name>
</gene>
<keyword evidence="3" id="KW-1185">Reference proteome</keyword>
<comment type="caution">
    <text evidence="2">The sequence shown here is derived from an EMBL/GenBank/DDBJ whole genome shotgun (WGS) entry which is preliminary data.</text>
</comment>
<accession>A0A9N8PB99</accession>
<dbReference type="Proteomes" id="UP000716446">
    <property type="component" value="Unassembled WGS sequence"/>
</dbReference>
<reference evidence="2" key="1">
    <citation type="submission" date="2020-06" db="EMBL/GenBank/DDBJ databases">
        <authorList>
            <person name="Onetto C."/>
        </authorList>
    </citation>
    <scope>NUCLEOTIDE SEQUENCE</scope>
</reference>
<sequence length="69" mass="7528">MHLASLTFILAFLLALTNASPTPLNPTTDIRSPFLSRYRRLFVRQAGCNQAQCDQCRTAAGCTAGTPAW</sequence>
<protein>
    <submittedName>
        <fullName evidence="2">Uncharacterized protein</fullName>
    </submittedName>
</protein>
<proteinExistence type="predicted"/>
<keyword evidence="1" id="KW-0732">Signal</keyword>
<dbReference type="EMBL" id="CAIJEN010000006">
    <property type="protein sequence ID" value="CAD0088045.1"/>
    <property type="molecule type" value="Genomic_DNA"/>
</dbReference>
<evidence type="ECO:0000313" key="2">
    <source>
        <dbReference type="EMBL" id="CAD0088045.1"/>
    </source>
</evidence>
<evidence type="ECO:0000313" key="3">
    <source>
        <dbReference type="Proteomes" id="UP000716446"/>
    </source>
</evidence>
<dbReference type="AlphaFoldDB" id="A0A9N8PB99"/>
<name>A0A9N8PB99_9PEZI</name>
<feature type="signal peptide" evidence="1">
    <location>
        <begin position="1"/>
        <end position="19"/>
    </location>
</feature>
<organism evidence="2 3">
    <name type="scientific">Aureobasidium vineae</name>
    <dbReference type="NCBI Taxonomy" id="2773715"/>
    <lineage>
        <taxon>Eukaryota</taxon>
        <taxon>Fungi</taxon>
        <taxon>Dikarya</taxon>
        <taxon>Ascomycota</taxon>
        <taxon>Pezizomycotina</taxon>
        <taxon>Dothideomycetes</taxon>
        <taxon>Dothideomycetidae</taxon>
        <taxon>Dothideales</taxon>
        <taxon>Saccotheciaceae</taxon>
        <taxon>Aureobasidium</taxon>
    </lineage>
</organism>
<evidence type="ECO:0000256" key="1">
    <source>
        <dbReference type="SAM" id="SignalP"/>
    </source>
</evidence>
<feature type="chain" id="PRO_5040252173" evidence="1">
    <location>
        <begin position="20"/>
        <end position="69"/>
    </location>
</feature>